<dbReference type="InterPro" id="IPR014710">
    <property type="entry name" value="RmlC-like_jellyroll"/>
</dbReference>
<evidence type="ECO:0000313" key="2">
    <source>
        <dbReference type="Proteomes" id="UP000008461"/>
    </source>
</evidence>
<dbReference type="Gene3D" id="2.60.120.10">
    <property type="entry name" value="Jelly Rolls"/>
    <property type="match status" value="2"/>
</dbReference>
<dbReference type="STRING" id="760192.Halhy_6257"/>
<dbReference type="eggNOG" id="COG0662">
    <property type="taxonomic scope" value="Bacteria"/>
</dbReference>
<reference key="2">
    <citation type="submission" date="2011-04" db="EMBL/GenBank/DDBJ databases">
        <title>Complete sequence of chromosome of Haliscomenobacter hydrossis DSM 1100.</title>
        <authorList>
            <consortium name="US DOE Joint Genome Institute (JGI-PGF)"/>
            <person name="Lucas S."/>
            <person name="Han J."/>
            <person name="Lapidus A."/>
            <person name="Bruce D."/>
            <person name="Goodwin L."/>
            <person name="Pitluck S."/>
            <person name="Peters L."/>
            <person name="Kyrpides N."/>
            <person name="Mavromatis K."/>
            <person name="Ivanova N."/>
            <person name="Ovchinnikova G."/>
            <person name="Pagani I."/>
            <person name="Daligault H."/>
            <person name="Detter J.C."/>
            <person name="Han C."/>
            <person name="Land M."/>
            <person name="Hauser L."/>
            <person name="Markowitz V."/>
            <person name="Cheng J.-F."/>
            <person name="Hugenholtz P."/>
            <person name="Woyke T."/>
            <person name="Wu D."/>
            <person name="Verbarg S."/>
            <person name="Frueling A."/>
            <person name="Brambilla E."/>
            <person name="Klenk H.-P."/>
            <person name="Eisen J.A."/>
        </authorList>
    </citation>
    <scope>NUCLEOTIDE SEQUENCE</scope>
    <source>
        <strain>DSM 1100</strain>
    </source>
</reference>
<proteinExistence type="predicted"/>
<dbReference type="SUPFAM" id="SSF51182">
    <property type="entry name" value="RmlC-like cupins"/>
    <property type="match status" value="1"/>
</dbReference>
<dbReference type="CDD" id="cd06980">
    <property type="entry name" value="cupin_bxe_c0505"/>
    <property type="match status" value="1"/>
</dbReference>
<dbReference type="EMBL" id="CP002691">
    <property type="protein sequence ID" value="AEE54077.1"/>
    <property type="molecule type" value="Genomic_DNA"/>
</dbReference>
<reference evidence="1 2" key="1">
    <citation type="journal article" date="2011" name="Stand. Genomic Sci.">
        <title>Complete genome sequence of Haliscomenobacter hydrossis type strain (O).</title>
        <authorList>
            <consortium name="US DOE Joint Genome Institute (JGI-PGF)"/>
            <person name="Daligault H."/>
            <person name="Lapidus A."/>
            <person name="Zeytun A."/>
            <person name="Nolan M."/>
            <person name="Lucas S."/>
            <person name="Del Rio T.G."/>
            <person name="Tice H."/>
            <person name="Cheng J.F."/>
            <person name="Tapia R."/>
            <person name="Han C."/>
            <person name="Goodwin L."/>
            <person name="Pitluck S."/>
            <person name="Liolios K."/>
            <person name="Pagani I."/>
            <person name="Ivanova N."/>
            <person name="Huntemann M."/>
            <person name="Mavromatis K."/>
            <person name="Mikhailova N."/>
            <person name="Pati A."/>
            <person name="Chen A."/>
            <person name="Palaniappan K."/>
            <person name="Land M."/>
            <person name="Hauser L."/>
            <person name="Brambilla E.M."/>
            <person name="Rohde M."/>
            <person name="Verbarg S."/>
            <person name="Goker M."/>
            <person name="Bristow J."/>
            <person name="Eisen J.A."/>
            <person name="Markowitz V."/>
            <person name="Hugenholtz P."/>
            <person name="Kyrpides N.C."/>
            <person name="Klenk H.P."/>
            <person name="Woyke T."/>
        </authorList>
    </citation>
    <scope>NUCLEOTIDE SEQUENCE [LARGE SCALE GENOMIC DNA]</scope>
    <source>
        <strain evidence="2">ATCC 27775 / DSM 1100 / LMG 10767 / O</strain>
    </source>
</reference>
<dbReference type="KEGG" id="hhy:Halhy_6257"/>
<dbReference type="InterPro" id="IPR011051">
    <property type="entry name" value="RmlC_Cupin_sf"/>
</dbReference>
<organism evidence="1 2">
    <name type="scientific">Haliscomenobacter hydrossis (strain ATCC 27775 / DSM 1100 / LMG 10767 / O)</name>
    <dbReference type="NCBI Taxonomy" id="760192"/>
    <lineage>
        <taxon>Bacteria</taxon>
        <taxon>Pseudomonadati</taxon>
        <taxon>Bacteroidota</taxon>
        <taxon>Saprospiria</taxon>
        <taxon>Saprospirales</taxon>
        <taxon>Haliscomenobacteraceae</taxon>
        <taxon>Haliscomenobacter</taxon>
    </lineage>
</organism>
<sequence>MGNKAADVLLQLVLPSNELSEDMAFFTKLGFRLDNIFPADDPAVAIMSGYGLQLRIDKGAESPAPSIHLLTDDPEALAGGERSLIAPNGTTIQLRPRSYQLHTPATQHKFEVRQLQDQDPWVIGRAGMLYRDLIPDRLGGSIIASHIRIPNGGPVPDMVHYHTIGFQLIFCYRGWVKLVYEDQGPPFILHAGDCVTQPPEIRHQVLEASDNLEVIEIGVPAMHMTTIDHEMELPTPQFLPDRKFQGQTFCHHRLVEASWSPWRIKGFEHRDTGINVATKGVASVHVVRPVQFPETPQWSSHNTDILFSFVLKGTLDLQVDGHGLQELQQGDAWVMPPGLGSQVLGFSDDLEFLEVGVSGGG</sequence>
<dbReference type="Proteomes" id="UP000008461">
    <property type="component" value="Chromosome"/>
</dbReference>
<accession>F4L659</accession>
<gene>
    <name evidence="1" type="ordered locus">Halhy_6257</name>
</gene>
<dbReference type="eggNOG" id="COG1917">
    <property type="taxonomic scope" value="Bacteria"/>
</dbReference>
<keyword evidence="2" id="KW-1185">Reference proteome</keyword>
<protein>
    <submittedName>
        <fullName evidence="1">Cupin domain-containing protein</fullName>
    </submittedName>
</protein>
<dbReference type="AlphaFoldDB" id="F4L659"/>
<dbReference type="HOGENOM" id="CLU_780326_0_0_10"/>
<dbReference type="RefSeq" id="WP_013768598.1">
    <property type="nucleotide sequence ID" value="NC_015510.1"/>
</dbReference>
<evidence type="ECO:0000313" key="1">
    <source>
        <dbReference type="EMBL" id="AEE54077.1"/>
    </source>
</evidence>
<dbReference type="OrthoDB" id="4762975at2"/>
<name>F4L659_HALH1</name>